<sequence length="221" mass="26961">MFMDKYNKMRILFEQYSNSEKAIEMSKYMRNMFKFYGIPTPIRKSLYKDFLKEEKQSKQVDWNFLNQCFQDEHREFQYLVYDYLIKLNKFLSYEDISKIENYIRNKQWWDTIDFFDQVIGTIGLNDPRVDSLMLAWSKDPNFWVRRLAIDHQLGRKEKTNTKLLEQILVNNLNSDEFFINKAIGWALRDYSKTNPEWVRKFIQSHKENMAKLSIKEASKYI</sequence>
<comment type="caution">
    <text evidence="1">The sequence shown here is derived from an EMBL/GenBank/DDBJ whole genome shotgun (WGS) entry which is preliminary data.</text>
</comment>
<gene>
    <name evidence="1" type="ORF">HMPREF0367_00242</name>
</gene>
<dbReference type="EMBL" id="AWVI01000011">
    <property type="protein sequence ID" value="ERK47051.1"/>
    <property type="molecule type" value="Genomic_DNA"/>
</dbReference>
<dbReference type="Proteomes" id="UP000016658">
    <property type="component" value="Unassembled WGS sequence"/>
</dbReference>
<evidence type="ECO:0000313" key="2">
    <source>
        <dbReference type="Proteomes" id="UP000016658"/>
    </source>
</evidence>
<reference evidence="1 2" key="1">
    <citation type="submission" date="2013-06" db="EMBL/GenBank/DDBJ databases">
        <authorList>
            <person name="Weinstock G."/>
            <person name="Sodergren E."/>
            <person name="Lobos E.A."/>
            <person name="Fulton L."/>
            <person name="Fulton R."/>
            <person name="Courtney L."/>
            <person name="Fronick C."/>
            <person name="O'Laughlin M."/>
            <person name="Godfrey J."/>
            <person name="Wilson R.M."/>
            <person name="Miner T."/>
            <person name="Farmer C."/>
            <person name="Delehaunty K."/>
            <person name="Cordes M."/>
            <person name="Minx P."/>
            <person name="Tomlinson C."/>
            <person name="Chen J."/>
            <person name="Wollam A."/>
            <person name="Pepin K.H."/>
            <person name="Bhonagiri V."/>
            <person name="Zhang X."/>
            <person name="Warren W."/>
            <person name="Mitreva M."/>
            <person name="Mardis E.R."/>
            <person name="Wilson R.K."/>
        </authorList>
    </citation>
    <scope>NUCLEOTIDE SEQUENCE [LARGE SCALE GENOMIC DNA]</scope>
    <source>
        <strain evidence="1 2">ATCC 27803</strain>
    </source>
</reference>
<dbReference type="PATRIC" id="fig|649755.3.peg.222"/>
<dbReference type="PANTHER" id="PTHR34070:SF1">
    <property type="entry name" value="DNA ALKYLATION REPAIR PROTEIN"/>
    <property type="match status" value="1"/>
</dbReference>
<protein>
    <submittedName>
        <fullName evidence="1">DNA alkylation repair enzyme</fullName>
    </submittedName>
</protein>
<dbReference type="PANTHER" id="PTHR34070">
    <property type="entry name" value="ARMADILLO-TYPE FOLD"/>
    <property type="match status" value="1"/>
</dbReference>
<dbReference type="CDD" id="cd07064">
    <property type="entry name" value="AlkD_like_1"/>
    <property type="match status" value="1"/>
</dbReference>
<evidence type="ECO:0000313" key="1">
    <source>
        <dbReference type="EMBL" id="ERK47051.1"/>
    </source>
</evidence>
<dbReference type="InterPro" id="IPR014825">
    <property type="entry name" value="DNA_alkylation"/>
</dbReference>
<dbReference type="InterPro" id="IPR016024">
    <property type="entry name" value="ARM-type_fold"/>
</dbReference>
<dbReference type="Gene3D" id="1.25.40.290">
    <property type="entry name" value="ARM repeat domains"/>
    <property type="match status" value="1"/>
</dbReference>
<proteinExistence type="predicted"/>
<dbReference type="Pfam" id="PF08713">
    <property type="entry name" value="DNA_alkylation"/>
    <property type="match status" value="1"/>
</dbReference>
<name>U2PSH3_9FIRM</name>
<dbReference type="Gene3D" id="1.20.1660.10">
    <property type="entry name" value="Hypothetical protein (EF3068)"/>
    <property type="match status" value="1"/>
</dbReference>
<dbReference type="AlphaFoldDB" id="U2PSH3"/>
<accession>U2PSH3</accession>
<organism evidence="1 2">
    <name type="scientific">Faecalitalea cylindroides ATCC 27803</name>
    <dbReference type="NCBI Taxonomy" id="649755"/>
    <lineage>
        <taxon>Bacteria</taxon>
        <taxon>Bacillati</taxon>
        <taxon>Bacillota</taxon>
        <taxon>Erysipelotrichia</taxon>
        <taxon>Erysipelotrichales</taxon>
        <taxon>Erysipelotrichaceae</taxon>
        <taxon>Faecalitalea</taxon>
    </lineage>
</organism>
<dbReference type="HOGENOM" id="CLU_079880_1_1_9"/>
<dbReference type="SUPFAM" id="SSF48371">
    <property type="entry name" value="ARM repeat"/>
    <property type="match status" value="1"/>
</dbReference>